<dbReference type="EMBL" id="QGKY02001250">
    <property type="protein sequence ID" value="KAF2564916.1"/>
    <property type="molecule type" value="Genomic_DNA"/>
</dbReference>
<evidence type="ECO:0000313" key="2">
    <source>
        <dbReference type="EMBL" id="KAF2564916.1"/>
    </source>
</evidence>
<comment type="caution">
    <text evidence="2">The sequence shown here is derived from an EMBL/GenBank/DDBJ whole genome shotgun (WGS) entry which is preliminary data.</text>
</comment>
<gene>
    <name evidence="2" type="ORF">F2Q70_00014519</name>
</gene>
<dbReference type="AlphaFoldDB" id="A0A8S9I6A3"/>
<protein>
    <submittedName>
        <fullName evidence="2">Uncharacterized protein</fullName>
    </submittedName>
</protein>
<feature type="region of interest" description="Disordered" evidence="1">
    <location>
        <begin position="26"/>
        <end position="48"/>
    </location>
</feature>
<sequence>MKRSSHSLRLPPPKKIVELGFLLREEEEEDARDHQHPHRPSRDPSRELVLGALLSRTWDPA</sequence>
<reference evidence="2" key="1">
    <citation type="submission" date="2019-12" db="EMBL/GenBank/DDBJ databases">
        <title>Genome sequencing and annotation of Brassica cretica.</title>
        <authorList>
            <person name="Studholme D.J."/>
            <person name="Sarris P.F."/>
        </authorList>
    </citation>
    <scope>NUCLEOTIDE SEQUENCE</scope>
    <source>
        <strain evidence="2">PFS-102/07</strain>
        <tissue evidence="2">Leaf</tissue>
    </source>
</reference>
<evidence type="ECO:0000256" key="1">
    <source>
        <dbReference type="SAM" id="MobiDB-lite"/>
    </source>
</evidence>
<organism evidence="2">
    <name type="scientific">Brassica cretica</name>
    <name type="common">Mustard</name>
    <dbReference type="NCBI Taxonomy" id="69181"/>
    <lineage>
        <taxon>Eukaryota</taxon>
        <taxon>Viridiplantae</taxon>
        <taxon>Streptophyta</taxon>
        <taxon>Embryophyta</taxon>
        <taxon>Tracheophyta</taxon>
        <taxon>Spermatophyta</taxon>
        <taxon>Magnoliopsida</taxon>
        <taxon>eudicotyledons</taxon>
        <taxon>Gunneridae</taxon>
        <taxon>Pentapetalae</taxon>
        <taxon>rosids</taxon>
        <taxon>malvids</taxon>
        <taxon>Brassicales</taxon>
        <taxon>Brassicaceae</taxon>
        <taxon>Brassiceae</taxon>
        <taxon>Brassica</taxon>
    </lineage>
</organism>
<name>A0A8S9I6A3_BRACR</name>
<proteinExistence type="predicted"/>
<accession>A0A8S9I6A3</accession>